<dbReference type="Pfam" id="PF01494">
    <property type="entry name" value="FAD_binding_3"/>
    <property type="match status" value="1"/>
</dbReference>
<dbReference type="HOGENOM" id="CLU_009665_1_1_1"/>
<gene>
    <name evidence="6" type="primary">20347710</name>
    <name evidence="5" type="ORF">GGTG_07252</name>
</gene>
<reference evidence="6" key="4">
    <citation type="journal article" date="2015" name="G3 (Bethesda)">
        <title>Genome sequences of three phytopathogenic species of the Magnaporthaceae family of fungi.</title>
        <authorList>
            <person name="Okagaki L.H."/>
            <person name="Nunes C.C."/>
            <person name="Sailsbery J."/>
            <person name="Clay B."/>
            <person name="Brown D."/>
            <person name="John T."/>
            <person name="Oh Y."/>
            <person name="Young N."/>
            <person name="Fitzgerald M."/>
            <person name="Haas B.J."/>
            <person name="Zeng Q."/>
            <person name="Young S."/>
            <person name="Adiconis X."/>
            <person name="Fan L."/>
            <person name="Levin J.Z."/>
            <person name="Mitchell T.K."/>
            <person name="Okubara P.A."/>
            <person name="Farman M.L."/>
            <person name="Kohn L.M."/>
            <person name="Birren B."/>
            <person name="Ma L.-J."/>
            <person name="Dean R.A."/>
        </authorList>
    </citation>
    <scope>NUCLEOTIDE SEQUENCE</scope>
    <source>
        <strain evidence="6">R3-111a-1</strain>
    </source>
</reference>
<proteinExistence type="predicted"/>
<dbReference type="RefSeq" id="XP_009223340.1">
    <property type="nucleotide sequence ID" value="XM_009225076.1"/>
</dbReference>
<dbReference type="GO" id="GO:0071949">
    <property type="term" value="F:FAD binding"/>
    <property type="evidence" value="ECO:0007669"/>
    <property type="project" value="InterPro"/>
</dbReference>
<dbReference type="STRING" id="644352.J3P155"/>
<evidence type="ECO:0000256" key="2">
    <source>
        <dbReference type="ARBA" id="ARBA00022827"/>
    </source>
</evidence>
<reference evidence="7" key="1">
    <citation type="submission" date="2010-07" db="EMBL/GenBank/DDBJ databases">
        <title>The genome sequence of Gaeumannomyces graminis var. tritici strain R3-111a-1.</title>
        <authorList>
            <consortium name="The Broad Institute Genome Sequencing Platform"/>
            <person name="Ma L.-J."/>
            <person name="Dead R."/>
            <person name="Young S."/>
            <person name="Zeng Q."/>
            <person name="Koehrsen M."/>
            <person name="Alvarado L."/>
            <person name="Berlin A."/>
            <person name="Chapman S.B."/>
            <person name="Chen Z."/>
            <person name="Freedman E."/>
            <person name="Gellesch M."/>
            <person name="Goldberg J."/>
            <person name="Griggs A."/>
            <person name="Gujja S."/>
            <person name="Heilman E.R."/>
            <person name="Heiman D."/>
            <person name="Hepburn T."/>
            <person name="Howarth C."/>
            <person name="Jen D."/>
            <person name="Larson L."/>
            <person name="Mehta T."/>
            <person name="Neiman D."/>
            <person name="Pearson M."/>
            <person name="Roberts A."/>
            <person name="Saif S."/>
            <person name="Shea T."/>
            <person name="Shenoy N."/>
            <person name="Sisk P."/>
            <person name="Stolte C."/>
            <person name="Sykes S."/>
            <person name="Walk T."/>
            <person name="White J."/>
            <person name="Yandava C."/>
            <person name="Haas B."/>
            <person name="Nusbaum C."/>
            <person name="Birren B."/>
        </authorList>
    </citation>
    <scope>NUCLEOTIDE SEQUENCE [LARGE SCALE GENOMIC DNA]</scope>
    <source>
        <strain evidence="7">R3-111a-1</strain>
    </source>
</reference>
<protein>
    <submittedName>
        <fullName evidence="5">Oxidoreductase</fullName>
    </submittedName>
</protein>
<dbReference type="SUPFAM" id="SSF51905">
    <property type="entry name" value="FAD/NAD(P)-binding domain"/>
    <property type="match status" value="1"/>
</dbReference>
<dbReference type="Gene3D" id="3.50.50.60">
    <property type="entry name" value="FAD/NAD(P)-binding domain"/>
    <property type="match status" value="1"/>
</dbReference>
<dbReference type="EMBL" id="GL385397">
    <property type="protein sequence ID" value="EJT77340.1"/>
    <property type="molecule type" value="Genomic_DNA"/>
</dbReference>
<keyword evidence="3" id="KW-0560">Oxidoreductase</keyword>
<dbReference type="Proteomes" id="UP000006039">
    <property type="component" value="Unassembled WGS sequence"/>
</dbReference>
<keyword evidence="7" id="KW-1185">Reference proteome</keyword>
<keyword evidence="1" id="KW-0285">Flavoprotein</keyword>
<dbReference type="InterPro" id="IPR002938">
    <property type="entry name" value="FAD-bd"/>
</dbReference>
<evidence type="ECO:0000259" key="4">
    <source>
        <dbReference type="Pfam" id="PF01494"/>
    </source>
</evidence>
<reference evidence="5" key="2">
    <citation type="submission" date="2010-07" db="EMBL/GenBank/DDBJ databases">
        <authorList>
            <consortium name="The Broad Institute Genome Sequencing Platform"/>
            <consortium name="Broad Institute Genome Sequencing Center for Infectious Disease"/>
            <person name="Ma L.-J."/>
            <person name="Dead R."/>
            <person name="Young S."/>
            <person name="Zeng Q."/>
            <person name="Koehrsen M."/>
            <person name="Alvarado L."/>
            <person name="Berlin A."/>
            <person name="Chapman S.B."/>
            <person name="Chen Z."/>
            <person name="Freedman E."/>
            <person name="Gellesch M."/>
            <person name="Goldberg J."/>
            <person name="Griggs A."/>
            <person name="Gujja S."/>
            <person name="Heilman E.R."/>
            <person name="Heiman D."/>
            <person name="Hepburn T."/>
            <person name="Howarth C."/>
            <person name="Jen D."/>
            <person name="Larson L."/>
            <person name="Mehta T."/>
            <person name="Neiman D."/>
            <person name="Pearson M."/>
            <person name="Roberts A."/>
            <person name="Saif S."/>
            <person name="Shea T."/>
            <person name="Shenoy N."/>
            <person name="Sisk P."/>
            <person name="Stolte C."/>
            <person name="Sykes S."/>
            <person name="Walk T."/>
            <person name="White J."/>
            <person name="Yandava C."/>
            <person name="Haas B."/>
            <person name="Nusbaum C."/>
            <person name="Birren B."/>
        </authorList>
    </citation>
    <scope>NUCLEOTIDE SEQUENCE</scope>
    <source>
        <strain evidence="5">R3-111a-1</strain>
    </source>
</reference>
<dbReference type="AlphaFoldDB" id="J3P155"/>
<evidence type="ECO:0000313" key="5">
    <source>
        <dbReference type="EMBL" id="EJT77340.1"/>
    </source>
</evidence>
<dbReference type="eggNOG" id="KOG2614">
    <property type="taxonomic scope" value="Eukaryota"/>
</dbReference>
<dbReference type="InterPro" id="IPR036188">
    <property type="entry name" value="FAD/NAD-bd_sf"/>
</dbReference>
<dbReference type="GO" id="GO:0016491">
    <property type="term" value="F:oxidoreductase activity"/>
    <property type="evidence" value="ECO:0007669"/>
    <property type="project" value="UniProtKB-KW"/>
</dbReference>
<dbReference type="PANTHER" id="PTHR46865">
    <property type="entry name" value="OXIDOREDUCTASE-RELATED"/>
    <property type="match status" value="1"/>
</dbReference>
<dbReference type="PRINTS" id="PR00420">
    <property type="entry name" value="RNGMNOXGNASE"/>
</dbReference>
<evidence type="ECO:0000256" key="3">
    <source>
        <dbReference type="ARBA" id="ARBA00023002"/>
    </source>
</evidence>
<accession>J3P155</accession>
<dbReference type="VEuPathDB" id="FungiDB:GGTG_07252"/>
<evidence type="ECO:0000313" key="6">
    <source>
        <dbReference type="EnsemblFungi" id="EJT77340"/>
    </source>
</evidence>
<keyword evidence="2" id="KW-0274">FAD</keyword>
<reference evidence="6" key="5">
    <citation type="submission" date="2018-04" db="UniProtKB">
        <authorList>
            <consortium name="EnsemblFungi"/>
        </authorList>
    </citation>
    <scope>IDENTIFICATION</scope>
    <source>
        <strain evidence="6">R3-111a-1</strain>
    </source>
</reference>
<organism evidence="5">
    <name type="scientific">Gaeumannomyces tritici (strain R3-111a-1)</name>
    <name type="common">Wheat and barley take-all root rot fungus</name>
    <name type="synonym">Gaeumannomyces graminis var. tritici</name>
    <dbReference type="NCBI Taxonomy" id="644352"/>
    <lineage>
        <taxon>Eukaryota</taxon>
        <taxon>Fungi</taxon>
        <taxon>Dikarya</taxon>
        <taxon>Ascomycota</taxon>
        <taxon>Pezizomycotina</taxon>
        <taxon>Sordariomycetes</taxon>
        <taxon>Sordariomycetidae</taxon>
        <taxon>Magnaporthales</taxon>
        <taxon>Magnaporthaceae</taxon>
        <taxon>Gaeumannomyces</taxon>
    </lineage>
</organism>
<evidence type="ECO:0000256" key="1">
    <source>
        <dbReference type="ARBA" id="ARBA00022630"/>
    </source>
</evidence>
<dbReference type="EnsemblFungi" id="EJT77340">
    <property type="protein sequence ID" value="EJT77340"/>
    <property type="gene ID" value="GGTG_07252"/>
</dbReference>
<sequence>MPPVKALVVGGGIAGPAFAHWLSRTGALVTVIERSSAMRTSGQQIDLRGQGVEVVKRMGILPAVRARRVREPGTQFVDVSGRVWASFPAVETGTGMQGVTSEYEIMRGTLVDILYGLTRDKPNVKHLFDTTVDSFTQDEKDAAAGKVHVRFGDGKEEDFDLVVGADGTGSHTRRMMLGPEAPDPRHRKAGYIAFFSAPAEQGDPPEFTGCMLPGRLPRMIGTRKDVPELTRVYMIMDDTDPAVEAAYLSGDRAAIKAALADLYEEGSHWQCPRLMAALRNAPEADDLYCTPFEDVRLPPGGWSRGRVVLLGDAAHAETANGYGTSYALIGAYLLAGELARALGTPGLAAGEAVAQAAREYEEKWRPVATATQGDKPWFGRLAHPRSSLGISIFQFVAAGVAFFRMDRMVGLTAASGKWKLPEYPELLAVEEQD</sequence>
<evidence type="ECO:0000313" key="7">
    <source>
        <dbReference type="Proteomes" id="UP000006039"/>
    </source>
</evidence>
<feature type="domain" description="FAD-binding" evidence="4">
    <location>
        <begin position="4"/>
        <end position="175"/>
    </location>
</feature>
<dbReference type="InterPro" id="IPR051704">
    <property type="entry name" value="FAD_aromatic-hydroxylase"/>
</dbReference>
<dbReference type="PANTHER" id="PTHR46865:SF2">
    <property type="entry name" value="MONOOXYGENASE"/>
    <property type="match status" value="1"/>
</dbReference>
<dbReference type="OrthoDB" id="655030at2759"/>
<dbReference type="GeneID" id="20347710"/>
<reference evidence="5" key="3">
    <citation type="submission" date="2010-09" db="EMBL/GenBank/DDBJ databases">
        <title>Annotation of Gaeumannomyces graminis var. tritici R3-111a-1.</title>
        <authorList>
            <consortium name="The Broad Institute Genome Sequencing Platform"/>
            <person name="Ma L.-J."/>
            <person name="Dead R."/>
            <person name="Young S.K."/>
            <person name="Zeng Q."/>
            <person name="Gargeya S."/>
            <person name="Fitzgerald M."/>
            <person name="Haas B."/>
            <person name="Abouelleil A."/>
            <person name="Alvarado L."/>
            <person name="Arachchi H.M."/>
            <person name="Berlin A."/>
            <person name="Brown A."/>
            <person name="Chapman S.B."/>
            <person name="Chen Z."/>
            <person name="Dunbar C."/>
            <person name="Freedman E."/>
            <person name="Gearin G."/>
            <person name="Gellesch M."/>
            <person name="Goldberg J."/>
            <person name="Griggs A."/>
            <person name="Gujja S."/>
            <person name="Heiman D."/>
            <person name="Howarth C."/>
            <person name="Larson L."/>
            <person name="Lui A."/>
            <person name="MacDonald P.J.P."/>
            <person name="Mehta T."/>
            <person name="Montmayeur A."/>
            <person name="Murphy C."/>
            <person name="Neiman D."/>
            <person name="Pearson M."/>
            <person name="Priest M."/>
            <person name="Roberts A."/>
            <person name="Saif S."/>
            <person name="Shea T."/>
            <person name="Shenoy N."/>
            <person name="Sisk P."/>
            <person name="Stolte C."/>
            <person name="Sykes S."/>
            <person name="Yandava C."/>
            <person name="Wortman J."/>
            <person name="Nusbaum C."/>
            <person name="Birren B."/>
        </authorList>
    </citation>
    <scope>NUCLEOTIDE SEQUENCE</scope>
    <source>
        <strain evidence="5">R3-111a-1</strain>
    </source>
</reference>
<name>J3P155_GAET3</name>